<dbReference type="STRING" id="4558.A0A1B6PJP6"/>
<keyword evidence="12" id="KW-0325">Glycoprotein</keyword>
<reference evidence="20" key="2">
    <citation type="journal article" date="2018" name="Plant J.">
        <title>The Sorghum bicolor reference genome: improved assembly, gene annotations, a transcriptome atlas, and signatures of genome organization.</title>
        <authorList>
            <person name="McCormick R.F."/>
            <person name="Truong S.K."/>
            <person name="Sreedasyam A."/>
            <person name="Jenkins J."/>
            <person name="Shu S."/>
            <person name="Sims D."/>
            <person name="Kennedy M."/>
            <person name="Amirebrahimi M."/>
            <person name="Weers B.D."/>
            <person name="McKinley B."/>
            <person name="Mattison A."/>
            <person name="Morishige D.T."/>
            <person name="Grimwood J."/>
            <person name="Schmutz J."/>
            <person name="Mullet J.E."/>
        </authorList>
    </citation>
    <scope>NUCLEOTIDE SEQUENCE [LARGE SCALE GENOMIC DNA]</scope>
    <source>
        <strain evidence="20">cv. BTx623</strain>
    </source>
</reference>
<dbReference type="InParanoid" id="A0A1B6PJP6"/>
<keyword evidence="5 16" id="KW-0732">Signal</keyword>
<evidence type="ECO:0000259" key="17">
    <source>
        <dbReference type="PROSITE" id="PS50011"/>
    </source>
</evidence>
<evidence type="ECO:0000256" key="5">
    <source>
        <dbReference type="ARBA" id="ARBA00022729"/>
    </source>
</evidence>
<evidence type="ECO:0000256" key="2">
    <source>
        <dbReference type="ARBA" id="ARBA00022527"/>
    </source>
</evidence>
<evidence type="ECO:0000259" key="18">
    <source>
        <dbReference type="PROSITE" id="PS51473"/>
    </source>
</evidence>
<dbReference type="SMART" id="SM00220">
    <property type="entry name" value="S_TKc"/>
    <property type="match status" value="1"/>
</dbReference>
<evidence type="ECO:0000256" key="9">
    <source>
        <dbReference type="ARBA" id="ARBA00022840"/>
    </source>
</evidence>
<evidence type="ECO:0008006" key="21">
    <source>
        <dbReference type="Google" id="ProtNLM"/>
    </source>
</evidence>
<dbReference type="InterPro" id="IPR038408">
    <property type="entry name" value="GNK2_sf"/>
</dbReference>
<dbReference type="CDD" id="cd14066">
    <property type="entry name" value="STKc_IRAK"/>
    <property type="match status" value="1"/>
</dbReference>
<dbReference type="InterPro" id="IPR008271">
    <property type="entry name" value="Ser/Thr_kinase_AS"/>
</dbReference>
<dbReference type="ExpressionAtlas" id="A0A1B6PJP6">
    <property type="expression patterns" value="baseline"/>
</dbReference>
<proteinExistence type="predicted"/>
<organism evidence="19 20">
    <name type="scientific">Sorghum bicolor</name>
    <name type="common">Sorghum</name>
    <name type="synonym">Sorghum vulgare</name>
    <dbReference type="NCBI Taxonomy" id="4558"/>
    <lineage>
        <taxon>Eukaryota</taxon>
        <taxon>Viridiplantae</taxon>
        <taxon>Streptophyta</taxon>
        <taxon>Embryophyta</taxon>
        <taxon>Tracheophyta</taxon>
        <taxon>Spermatophyta</taxon>
        <taxon>Magnoliopsida</taxon>
        <taxon>Liliopsida</taxon>
        <taxon>Poales</taxon>
        <taxon>Poaceae</taxon>
        <taxon>PACMAD clade</taxon>
        <taxon>Panicoideae</taxon>
        <taxon>Andropogonodae</taxon>
        <taxon>Andropogoneae</taxon>
        <taxon>Sorghinae</taxon>
        <taxon>Sorghum</taxon>
    </lineage>
</organism>
<dbReference type="InterPro" id="IPR045874">
    <property type="entry name" value="LRK10/LRL21-25-like"/>
</dbReference>
<dbReference type="PROSITE" id="PS00108">
    <property type="entry name" value="PROTEIN_KINASE_ST"/>
    <property type="match status" value="1"/>
</dbReference>
<evidence type="ECO:0000256" key="4">
    <source>
        <dbReference type="ARBA" id="ARBA00022692"/>
    </source>
</evidence>
<feature type="chain" id="PRO_5008588890" description="Protein kinase domain-containing protein" evidence="16">
    <location>
        <begin position="20"/>
        <end position="656"/>
    </location>
</feature>
<dbReference type="InterPro" id="IPR002902">
    <property type="entry name" value="GNK2"/>
</dbReference>
<dbReference type="Gramene" id="KXG25902">
    <property type="protein sequence ID" value="KXG25902"/>
    <property type="gene ID" value="SORBI_3006G028800"/>
</dbReference>
<feature type="domain" description="Protein kinase" evidence="17">
    <location>
        <begin position="355"/>
        <end position="641"/>
    </location>
</feature>
<dbReference type="GO" id="GO:0005524">
    <property type="term" value="F:ATP binding"/>
    <property type="evidence" value="ECO:0007669"/>
    <property type="project" value="UniProtKB-UniRule"/>
</dbReference>
<dbReference type="Gene3D" id="3.30.430.20">
    <property type="entry name" value="Gnk2 domain, C-X8-C-X2-C motif"/>
    <property type="match status" value="2"/>
</dbReference>
<evidence type="ECO:0000256" key="15">
    <source>
        <dbReference type="SAM" id="Phobius"/>
    </source>
</evidence>
<feature type="region of interest" description="Disordered" evidence="14">
    <location>
        <begin position="258"/>
        <end position="279"/>
    </location>
</feature>
<keyword evidence="3" id="KW-0808">Transferase</keyword>
<feature type="domain" description="Gnk2-homologous" evidence="18">
    <location>
        <begin position="27"/>
        <end position="135"/>
    </location>
</feature>
<dbReference type="SUPFAM" id="SSF56112">
    <property type="entry name" value="Protein kinase-like (PK-like)"/>
    <property type="match status" value="1"/>
</dbReference>
<evidence type="ECO:0000256" key="6">
    <source>
        <dbReference type="ARBA" id="ARBA00022737"/>
    </source>
</evidence>
<dbReference type="PANTHER" id="PTHR27009">
    <property type="entry name" value="RUST RESISTANCE KINASE LR10-RELATED"/>
    <property type="match status" value="1"/>
</dbReference>
<dbReference type="OMA" id="AQRFSFY"/>
<reference evidence="19 20" key="1">
    <citation type="journal article" date="2009" name="Nature">
        <title>The Sorghum bicolor genome and the diversification of grasses.</title>
        <authorList>
            <person name="Paterson A.H."/>
            <person name="Bowers J.E."/>
            <person name="Bruggmann R."/>
            <person name="Dubchak I."/>
            <person name="Grimwood J."/>
            <person name="Gundlach H."/>
            <person name="Haberer G."/>
            <person name="Hellsten U."/>
            <person name="Mitros T."/>
            <person name="Poliakov A."/>
            <person name="Schmutz J."/>
            <person name="Spannagl M."/>
            <person name="Tang H."/>
            <person name="Wang X."/>
            <person name="Wicker T."/>
            <person name="Bharti A.K."/>
            <person name="Chapman J."/>
            <person name="Feltus F.A."/>
            <person name="Gowik U."/>
            <person name="Grigoriev I.V."/>
            <person name="Lyons E."/>
            <person name="Maher C.A."/>
            <person name="Martis M."/>
            <person name="Narechania A."/>
            <person name="Otillar R.P."/>
            <person name="Penning B.W."/>
            <person name="Salamov A.A."/>
            <person name="Wang Y."/>
            <person name="Zhang L."/>
            <person name="Carpita N.C."/>
            <person name="Freeling M."/>
            <person name="Gingle A.R."/>
            <person name="Hash C.T."/>
            <person name="Keller B."/>
            <person name="Klein P."/>
            <person name="Kresovich S."/>
            <person name="McCann M.C."/>
            <person name="Ming R."/>
            <person name="Peterson D.G."/>
            <person name="Mehboob-ur-Rahman"/>
            <person name="Ware D."/>
            <person name="Westhoff P."/>
            <person name="Mayer K.F."/>
            <person name="Messing J."/>
            <person name="Rokhsar D.S."/>
        </authorList>
    </citation>
    <scope>NUCLEOTIDE SEQUENCE [LARGE SCALE GENOMIC DNA]</scope>
    <source>
        <strain evidence="20">cv. BTx623</strain>
    </source>
</reference>
<evidence type="ECO:0000256" key="7">
    <source>
        <dbReference type="ARBA" id="ARBA00022741"/>
    </source>
</evidence>
<keyword evidence="8" id="KW-0418">Kinase</keyword>
<dbReference type="OrthoDB" id="1405469at2759"/>
<keyword evidence="10 15" id="KW-1133">Transmembrane helix</keyword>
<dbReference type="InterPro" id="IPR000719">
    <property type="entry name" value="Prot_kinase_dom"/>
</dbReference>
<feature type="signal peptide" evidence="16">
    <location>
        <begin position="1"/>
        <end position="19"/>
    </location>
</feature>
<evidence type="ECO:0000256" key="16">
    <source>
        <dbReference type="SAM" id="SignalP"/>
    </source>
</evidence>
<dbReference type="GO" id="GO:0016020">
    <property type="term" value="C:membrane"/>
    <property type="evidence" value="ECO:0007669"/>
    <property type="project" value="UniProtKB-SubCell"/>
</dbReference>
<evidence type="ECO:0000256" key="8">
    <source>
        <dbReference type="ARBA" id="ARBA00022777"/>
    </source>
</evidence>
<dbReference type="Pfam" id="PF01657">
    <property type="entry name" value="Stress-antifung"/>
    <property type="match status" value="2"/>
</dbReference>
<keyword evidence="7 13" id="KW-0547">Nucleotide-binding</keyword>
<dbReference type="InterPro" id="IPR011009">
    <property type="entry name" value="Kinase-like_dom_sf"/>
</dbReference>
<dbReference type="GO" id="GO:0004674">
    <property type="term" value="F:protein serine/threonine kinase activity"/>
    <property type="evidence" value="ECO:0007669"/>
    <property type="project" value="UniProtKB-KW"/>
</dbReference>
<evidence type="ECO:0000256" key="10">
    <source>
        <dbReference type="ARBA" id="ARBA00022989"/>
    </source>
</evidence>
<evidence type="ECO:0000256" key="13">
    <source>
        <dbReference type="PROSITE-ProRule" id="PRU10141"/>
    </source>
</evidence>
<evidence type="ECO:0000256" key="3">
    <source>
        <dbReference type="ARBA" id="ARBA00022679"/>
    </source>
</evidence>
<keyword evidence="4 15" id="KW-0812">Transmembrane</keyword>
<evidence type="ECO:0000313" key="19">
    <source>
        <dbReference type="EMBL" id="KXG25902.1"/>
    </source>
</evidence>
<protein>
    <recommendedName>
        <fullName evidence="21">Protein kinase domain-containing protein</fullName>
    </recommendedName>
</protein>
<dbReference type="PROSITE" id="PS51473">
    <property type="entry name" value="GNK2"/>
    <property type="match status" value="2"/>
</dbReference>
<dbReference type="Gene3D" id="3.30.200.20">
    <property type="entry name" value="Phosphorylase Kinase, domain 1"/>
    <property type="match status" value="1"/>
</dbReference>
<dbReference type="AlphaFoldDB" id="A0A1B6PJP6"/>
<evidence type="ECO:0000313" key="20">
    <source>
        <dbReference type="Proteomes" id="UP000000768"/>
    </source>
</evidence>
<dbReference type="PROSITE" id="PS50011">
    <property type="entry name" value="PROTEIN_KINASE_DOM"/>
    <property type="match status" value="1"/>
</dbReference>
<dbReference type="CDD" id="cd23509">
    <property type="entry name" value="Gnk2-like"/>
    <property type="match status" value="2"/>
</dbReference>
<keyword evidence="6" id="KW-0677">Repeat</keyword>
<dbReference type="Pfam" id="PF00069">
    <property type="entry name" value="Pkinase"/>
    <property type="match status" value="1"/>
</dbReference>
<keyword evidence="9 13" id="KW-0067">ATP-binding</keyword>
<dbReference type="Gene3D" id="1.10.510.10">
    <property type="entry name" value="Transferase(Phosphotransferase) domain 1"/>
    <property type="match status" value="1"/>
</dbReference>
<comment type="subcellular location">
    <subcellularLocation>
        <location evidence="1">Membrane</location>
        <topology evidence="1">Single-pass type I membrane protein</topology>
    </subcellularLocation>
</comment>
<name>A0A1B6PJP6_SORBI</name>
<feature type="domain" description="Gnk2-homologous" evidence="18">
    <location>
        <begin position="141"/>
        <end position="244"/>
    </location>
</feature>
<accession>A0A1B6PJP6</accession>
<evidence type="ECO:0000256" key="11">
    <source>
        <dbReference type="ARBA" id="ARBA00023136"/>
    </source>
</evidence>
<feature type="transmembrane region" description="Helical" evidence="15">
    <location>
        <begin position="285"/>
        <end position="308"/>
    </location>
</feature>
<dbReference type="FunFam" id="1.10.510.10:FF:000590">
    <property type="entry name" value="PR5-like receptor kinase"/>
    <property type="match status" value="1"/>
</dbReference>
<keyword evidence="11 15" id="KW-0472">Membrane</keyword>
<evidence type="ECO:0000256" key="14">
    <source>
        <dbReference type="SAM" id="MobiDB-lite"/>
    </source>
</evidence>
<dbReference type="EMBL" id="CM000765">
    <property type="protein sequence ID" value="KXG25902.1"/>
    <property type="molecule type" value="Genomic_DNA"/>
</dbReference>
<evidence type="ECO:0000256" key="1">
    <source>
        <dbReference type="ARBA" id="ARBA00004479"/>
    </source>
</evidence>
<dbReference type="Proteomes" id="UP000000768">
    <property type="component" value="Chromosome 6"/>
</dbReference>
<dbReference type="InterPro" id="IPR017441">
    <property type="entry name" value="Protein_kinase_ATP_BS"/>
</dbReference>
<keyword evidence="20" id="KW-1185">Reference proteome</keyword>
<sequence length="656" mass="72099">MAAVNSLLLLVLLVAAVHSATLALGQTVKVWSLCSPANYTPGDAYDANLRGMLKDLVTVTASYGGNGNSTVGGDNGPADHQSSYGLAICYADAPPEVCRLCLAMAAGNVTLACPRAVAADMMYNNCLLRYANASFPASPDMAQRFSFYNNLTRAGEAAISAAALGMLMDRLAPAAAASLRSFAFGRTNMSAEQSLYGFVQCVAYLSPDDCRRCLRRIAASLPIWTRGGRAYSLTCYTRFEVMPFYTPPSAKTIVVEPAPPPEPSPAGTTAAAKSRDGKSRKFPSGMVVLAVSTLGAILLIMVCVIFVFKIRRRGKFQQTIRVNSTTKQNIEELLEDYGSLAPKRYKYSQLKEITRYFSEKLGEGGYGMVYKGTLPCGMLVAVKFLHDFTRNGEDFINEVFSIRRTSHVNIVTLLGFCLEGSKRALIYEYMANGSLDKFIYDDNSKTIMGWDKLYEIAIGIARGLEYLHRGCNTRIIHFDIKPHNILLDDDFISKIADFGLAKLCNPKESYLSMAGMRGTIGFIAPEVFARRFGVVSTKSDVYSYGMMLLEMVGGRKNLKESVNNSSEMYFPDFIYSHLAEVGSLHTFDMAGETEEMARKMASIGLWCIQVSPMSRPTMSKVLEMFEKSADQLEIPPRQHFYSAIQEDSSEESAPTL</sequence>
<gene>
    <name evidence="19" type="ORF">SORBI_3006G028800</name>
</gene>
<evidence type="ECO:0000256" key="12">
    <source>
        <dbReference type="ARBA" id="ARBA00023180"/>
    </source>
</evidence>
<keyword evidence="2" id="KW-0723">Serine/threonine-protein kinase</keyword>
<dbReference type="FunCoup" id="A0A1B6PJP6">
    <property type="interactions" value="262"/>
</dbReference>
<feature type="binding site" evidence="13">
    <location>
        <position position="383"/>
    </location>
    <ligand>
        <name>ATP</name>
        <dbReference type="ChEBI" id="CHEBI:30616"/>
    </ligand>
</feature>
<dbReference type="PROSITE" id="PS00107">
    <property type="entry name" value="PROTEIN_KINASE_ATP"/>
    <property type="match status" value="1"/>
</dbReference>
<dbReference type="FunFam" id="3.30.200.20:FF:000178">
    <property type="entry name" value="serine/threonine-protein kinase PBS1-like"/>
    <property type="match status" value="1"/>
</dbReference>
<dbReference type="eggNOG" id="KOG1187">
    <property type="taxonomic scope" value="Eukaryota"/>
</dbReference>